<proteinExistence type="predicted"/>
<feature type="transmembrane region" description="Helical" evidence="1">
    <location>
        <begin position="241"/>
        <end position="260"/>
    </location>
</feature>
<feature type="transmembrane region" description="Helical" evidence="1">
    <location>
        <begin position="59"/>
        <end position="78"/>
    </location>
</feature>
<keyword evidence="1" id="KW-1133">Transmembrane helix</keyword>
<organism evidence="2">
    <name type="scientific">marine sediment metagenome</name>
    <dbReference type="NCBI Taxonomy" id="412755"/>
    <lineage>
        <taxon>unclassified sequences</taxon>
        <taxon>metagenomes</taxon>
        <taxon>ecological metagenomes</taxon>
    </lineage>
</organism>
<feature type="transmembrane region" description="Helical" evidence="1">
    <location>
        <begin position="125"/>
        <end position="148"/>
    </location>
</feature>
<feature type="transmembrane region" description="Helical" evidence="1">
    <location>
        <begin position="154"/>
        <end position="175"/>
    </location>
</feature>
<feature type="transmembrane region" description="Helical" evidence="1">
    <location>
        <begin position="187"/>
        <end position="206"/>
    </location>
</feature>
<feature type="transmembrane region" description="Helical" evidence="1">
    <location>
        <begin position="212"/>
        <end position="229"/>
    </location>
</feature>
<keyword evidence="1" id="KW-0812">Transmembrane</keyword>
<dbReference type="AlphaFoldDB" id="A0A0F9QRI9"/>
<gene>
    <name evidence="2" type="ORF">LCGC14_1063030</name>
</gene>
<accession>A0A0F9QRI9</accession>
<evidence type="ECO:0000313" key="2">
    <source>
        <dbReference type="EMBL" id="KKN07823.1"/>
    </source>
</evidence>
<dbReference type="EMBL" id="LAZR01004522">
    <property type="protein sequence ID" value="KKN07823.1"/>
    <property type="molecule type" value="Genomic_DNA"/>
</dbReference>
<comment type="caution">
    <text evidence="2">The sequence shown here is derived from an EMBL/GenBank/DDBJ whole genome shotgun (WGS) entry which is preliminary data.</text>
</comment>
<feature type="transmembrane region" description="Helical" evidence="1">
    <location>
        <begin position="84"/>
        <end position="104"/>
    </location>
</feature>
<name>A0A0F9QRI9_9ZZZZ</name>
<reference evidence="2" key="1">
    <citation type="journal article" date="2015" name="Nature">
        <title>Complex archaea that bridge the gap between prokaryotes and eukaryotes.</title>
        <authorList>
            <person name="Spang A."/>
            <person name="Saw J.H."/>
            <person name="Jorgensen S.L."/>
            <person name="Zaremba-Niedzwiedzka K."/>
            <person name="Martijn J."/>
            <person name="Lind A.E."/>
            <person name="van Eijk R."/>
            <person name="Schleper C."/>
            <person name="Guy L."/>
            <person name="Ettema T.J."/>
        </authorList>
    </citation>
    <scope>NUCLEOTIDE SEQUENCE</scope>
</reference>
<feature type="transmembrane region" description="Helical" evidence="1">
    <location>
        <begin position="28"/>
        <end position="47"/>
    </location>
</feature>
<sequence length="261" mass="29390">MNIQIRLKFILSAHQDYLIPKAKVMIDLTIFVIIIIAVIMGLTDLVGHKISGLAARHRDSILSFSAGLLISLLFLILVPGVIAIGVLEISFFFILIGFLLMHLIEKYIYKNIMNKQELYKIKNKLKVVHIIGFGLDNFLVGFIIASFVELDFLLVIELSVPLFLQMLTSSISLDSIDTHLNEKSSKYSKIILSVLPILGAILEIILEFEMLVTNYVLAFVLGILFYMIIRDVLPQGKRGSSVLFLAGNLIVIFLWSIRILI</sequence>
<protein>
    <submittedName>
        <fullName evidence="2">Uncharacterized protein</fullName>
    </submittedName>
</protein>
<keyword evidence="1" id="KW-0472">Membrane</keyword>
<evidence type="ECO:0000256" key="1">
    <source>
        <dbReference type="SAM" id="Phobius"/>
    </source>
</evidence>